<evidence type="ECO:0000313" key="3">
    <source>
        <dbReference type="Proteomes" id="UP000217999"/>
    </source>
</evidence>
<feature type="compositionally biased region" description="Polar residues" evidence="1">
    <location>
        <begin position="174"/>
        <end position="196"/>
    </location>
</feature>
<accession>A0A2A2ABR9</accession>
<evidence type="ECO:0000256" key="1">
    <source>
        <dbReference type="SAM" id="MobiDB-lite"/>
    </source>
</evidence>
<evidence type="ECO:0008006" key="4">
    <source>
        <dbReference type="Google" id="ProtNLM"/>
    </source>
</evidence>
<gene>
    <name evidence="2" type="ORF">CK620_04895</name>
</gene>
<comment type="caution">
    <text evidence="2">The sequence shown here is derived from an EMBL/GenBank/DDBJ whole genome shotgun (WGS) entry which is preliminary data.</text>
</comment>
<name>A0A2A2ABR9_9BURK</name>
<reference evidence="2 3" key="1">
    <citation type="submission" date="2017-08" db="EMBL/GenBank/DDBJ databases">
        <title>WGS of Clinical strains of the CDC Group NO-1 linked to zoonotic infections in humans.</title>
        <authorList>
            <person name="Bernier A.-M."/>
            <person name="Bernard K."/>
        </authorList>
    </citation>
    <scope>NUCLEOTIDE SEQUENCE [LARGE SCALE GENOMIC DNA]</scope>
    <source>
        <strain evidence="2 3">NML03-0146</strain>
    </source>
</reference>
<feature type="compositionally biased region" description="Low complexity" evidence="1">
    <location>
        <begin position="132"/>
        <end position="173"/>
    </location>
</feature>
<sequence>MPAPKQPAGLARSMQGAIHITHVGSPSAMFVTRRPTRLLSASLLASAVALAALATLAAPGSAAAQQTYKCKGPGGKTIYQQTPCAGATSGGRLVDDVTRQRQINRQQRKDDIAQERVDRLQLQRAELDKLRPPAASAAADNSSAAAATSANATASATAANGTTATASGSAPATVNSGSGSSPTPSVAPQVAPTAQQ</sequence>
<organism evidence="2 3">
    <name type="scientific">Vandammella animalimorsus</name>
    <dbReference type="NCBI Taxonomy" id="2029117"/>
    <lineage>
        <taxon>Bacteria</taxon>
        <taxon>Pseudomonadati</taxon>
        <taxon>Pseudomonadota</taxon>
        <taxon>Betaproteobacteria</taxon>
        <taxon>Burkholderiales</taxon>
        <taxon>Comamonadaceae</taxon>
        <taxon>Vandammella</taxon>
    </lineage>
</organism>
<dbReference type="AlphaFoldDB" id="A0A2A2ABR9"/>
<dbReference type="Proteomes" id="UP000217999">
    <property type="component" value="Unassembled WGS sequence"/>
</dbReference>
<feature type="region of interest" description="Disordered" evidence="1">
    <location>
        <begin position="128"/>
        <end position="196"/>
    </location>
</feature>
<proteinExistence type="predicted"/>
<evidence type="ECO:0000313" key="2">
    <source>
        <dbReference type="EMBL" id="PAT35233.1"/>
    </source>
</evidence>
<dbReference type="EMBL" id="NSJF01000002">
    <property type="protein sequence ID" value="PAT35233.1"/>
    <property type="molecule type" value="Genomic_DNA"/>
</dbReference>
<protein>
    <recommendedName>
        <fullName evidence="4">DUF4124 domain-containing protein</fullName>
    </recommendedName>
</protein>